<proteinExistence type="predicted"/>
<dbReference type="Gene3D" id="3.40.630.30">
    <property type="match status" value="1"/>
</dbReference>
<dbReference type="GO" id="GO:0016747">
    <property type="term" value="F:acyltransferase activity, transferring groups other than amino-acyl groups"/>
    <property type="evidence" value="ECO:0007669"/>
    <property type="project" value="InterPro"/>
</dbReference>
<evidence type="ECO:0000313" key="2">
    <source>
        <dbReference type="EMBL" id="RQD83757.1"/>
    </source>
</evidence>
<dbReference type="AlphaFoldDB" id="A0A3R7YHH0"/>
<dbReference type="PROSITE" id="PS51186">
    <property type="entry name" value="GNAT"/>
    <property type="match status" value="1"/>
</dbReference>
<dbReference type="EMBL" id="QZAB01000386">
    <property type="protein sequence ID" value="RQD83757.1"/>
    <property type="molecule type" value="Genomic_DNA"/>
</dbReference>
<dbReference type="Pfam" id="PF00583">
    <property type="entry name" value="Acetyltransf_1"/>
    <property type="match status" value="1"/>
</dbReference>
<feature type="domain" description="N-acetyltransferase" evidence="1">
    <location>
        <begin position="1"/>
        <end position="136"/>
    </location>
</feature>
<dbReference type="InterPro" id="IPR016181">
    <property type="entry name" value="Acyl_CoA_acyltransferase"/>
</dbReference>
<dbReference type="CDD" id="cd04301">
    <property type="entry name" value="NAT_SF"/>
    <property type="match status" value="1"/>
</dbReference>
<sequence>MNLKEFNIRCCDENDRSSIVRLVSTYFLNIEDIPIENFFLAESNSSVIGCIALIFNPFPEIHTIAIAPNHRGKGIGRQLINYVLEQTPKEHEYIYAKTYDNAFFSIVGFEEVDLNYKKMLWRKCASCCLFNKCTKKVFRYSLK</sequence>
<protein>
    <submittedName>
        <fullName evidence="2">GNAT family N-acetyltransferase</fullName>
    </submittedName>
</protein>
<comment type="caution">
    <text evidence="2">The sequence shown here is derived from an EMBL/GenBank/DDBJ whole genome shotgun (WGS) entry which is preliminary data.</text>
</comment>
<evidence type="ECO:0000313" key="3">
    <source>
        <dbReference type="Proteomes" id="UP000284763"/>
    </source>
</evidence>
<dbReference type="Proteomes" id="UP000284763">
    <property type="component" value="Unassembled WGS sequence"/>
</dbReference>
<name>A0A3R7YHH0_9EURY</name>
<accession>A0A3R7YHH0</accession>
<dbReference type="InterPro" id="IPR000182">
    <property type="entry name" value="GNAT_dom"/>
</dbReference>
<gene>
    <name evidence="2" type="ORF">D5R95_06095</name>
</gene>
<reference evidence="2 3" key="1">
    <citation type="submission" date="2018-08" db="EMBL/GenBank/DDBJ databases">
        <title>The metabolism and importance of syntrophic acetate oxidation coupled to methane or sulfide production in haloalkaline environments.</title>
        <authorList>
            <person name="Timmers P.H.A."/>
            <person name="Vavourakis C.D."/>
            <person name="Sorokin D.Y."/>
            <person name="Sinninghe Damste J.S."/>
            <person name="Muyzer G."/>
            <person name="Stams A.J.M."/>
            <person name="Plugge C.M."/>
        </authorList>
    </citation>
    <scope>NUCLEOTIDE SEQUENCE [LARGE SCALE GENOMIC DNA]</scope>
    <source>
        <strain evidence="2">MSAO_Arc3</strain>
    </source>
</reference>
<dbReference type="SUPFAM" id="SSF55729">
    <property type="entry name" value="Acyl-CoA N-acyltransferases (Nat)"/>
    <property type="match status" value="1"/>
</dbReference>
<evidence type="ECO:0000259" key="1">
    <source>
        <dbReference type="PROSITE" id="PS51186"/>
    </source>
</evidence>
<keyword evidence="2" id="KW-0808">Transferase</keyword>
<organism evidence="2 3">
    <name type="scientific">Methanosalsum natronophilum</name>
    <dbReference type="NCBI Taxonomy" id="768733"/>
    <lineage>
        <taxon>Archaea</taxon>
        <taxon>Methanobacteriati</taxon>
        <taxon>Methanobacteriota</taxon>
        <taxon>Stenosarchaea group</taxon>
        <taxon>Methanomicrobia</taxon>
        <taxon>Methanosarcinales</taxon>
        <taxon>Methanosarcinaceae</taxon>
        <taxon>Methanosalsum</taxon>
    </lineage>
</organism>